<keyword evidence="7" id="KW-1185">Reference proteome</keyword>
<dbReference type="SUPFAM" id="SSF52172">
    <property type="entry name" value="CheY-like"/>
    <property type="match status" value="1"/>
</dbReference>
<gene>
    <name evidence="6" type="ORF">Q0590_24050</name>
</gene>
<feature type="modified residue" description="4-aspartylphosphate" evidence="2">
    <location>
        <position position="55"/>
    </location>
</feature>
<reference evidence="6" key="1">
    <citation type="submission" date="2023-07" db="EMBL/GenBank/DDBJ databases">
        <title>The genome sequence of Rhodocytophaga aerolata KACC 12507.</title>
        <authorList>
            <person name="Zhang X."/>
        </authorList>
    </citation>
    <scope>NUCLEOTIDE SEQUENCE</scope>
    <source>
        <strain evidence="6">KACC 12507</strain>
    </source>
</reference>
<evidence type="ECO:0000256" key="3">
    <source>
        <dbReference type="SAM" id="Coils"/>
    </source>
</evidence>
<feature type="domain" description="HTH LytTR-type" evidence="5">
    <location>
        <begin position="147"/>
        <end position="213"/>
    </location>
</feature>
<dbReference type="SMART" id="SM00448">
    <property type="entry name" value="REC"/>
    <property type="match status" value="1"/>
</dbReference>
<dbReference type="RefSeq" id="WP_302040171.1">
    <property type="nucleotide sequence ID" value="NZ_JAUKPO010000018.1"/>
</dbReference>
<dbReference type="PROSITE" id="PS50930">
    <property type="entry name" value="HTH_LYTTR"/>
    <property type="match status" value="1"/>
</dbReference>
<evidence type="ECO:0000259" key="4">
    <source>
        <dbReference type="PROSITE" id="PS50110"/>
    </source>
</evidence>
<keyword evidence="2" id="KW-0597">Phosphoprotein</keyword>
<dbReference type="SMART" id="SM00850">
    <property type="entry name" value="LytTR"/>
    <property type="match status" value="1"/>
</dbReference>
<dbReference type="Proteomes" id="UP001168528">
    <property type="component" value="Unassembled WGS sequence"/>
</dbReference>
<dbReference type="EMBL" id="JAUKPO010000018">
    <property type="protein sequence ID" value="MDO1449370.1"/>
    <property type="molecule type" value="Genomic_DNA"/>
</dbReference>
<feature type="coiled-coil region" evidence="3">
    <location>
        <begin position="104"/>
        <end position="131"/>
    </location>
</feature>
<dbReference type="InterPro" id="IPR011006">
    <property type="entry name" value="CheY-like_superfamily"/>
</dbReference>
<dbReference type="PROSITE" id="PS50110">
    <property type="entry name" value="RESPONSE_REGULATORY"/>
    <property type="match status" value="1"/>
</dbReference>
<feature type="domain" description="Response regulatory" evidence="4">
    <location>
        <begin position="2"/>
        <end position="115"/>
    </location>
</feature>
<accession>A0ABT8RBC2</accession>
<dbReference type="Gene3D" id="2.40.50.1020">
    <property type="entry name" value="LytTr DNA-binding domain"/>
    <property type="match status" value="1"/>
</dbReference>
<dbReference type="PANTHER" id="PTHR48111">
    <property type="entry name" value="REGULATOR OF RPOS"/>
    <property type="match status" value="1"/>
</dbReference>
<dbReference type="Gene3D" id="3.40.50.2300">
    <property type="match status" value="1"/>
</dbReference>
<protein>
    <submittedName>
        <fullName evidence="6">LytTR family DNA-binding domain-containing protein</fullName>
    </submittedName>
</protein>
<comment type="caution">
    <text evidence="6">The sequence shown here is derived from an EMBL/GenBank/DDBJ whole genome shotgun (WGS) entry which is preliminary data.</text>
</comment>
<dbReference type="Pfam" id="PF04397">
    <property type="entry name" value="LytTR"/>
    <property type="match status" value="1"/>
</dbReference>
<evidence type="ECO:0000259" key="5">
    <source>
        <dbReference type="PROSITE" id="PS50930"/>
    </source>
</evidence>
<evidence type="ECO:0000313" key="7">
    <source>
        <dbReference type="Proteomes" id="UP001168528"/>
    </source>
</evidence>
<dbReference type="GO" id="GO:0003677">
    <property type="term" value="F:DNA binding"/>
    <property type="evidence" value="ECO:0007669"/>
    <property type="project" value="UniProtKB-KW"/>
</dbReference>
<dbReference type="PANTHER" id="PTHR48111:SF69">
    <property type="entry name" value="RESPONSE REGULATOR RECEIVER"/>
    <property type="match status" value="1"/>
</dbReference>
<dbReference type="InterPro" id="IPR001789">
    <property type="entry name" value="Sig_transdc_resp-reg_receiver"/>
</dbReference>
<sequence>MKIVIIEDEKLTAKDLAATIRGVEPDAEILPFLYSVEEAVRFFEQQPEVDLIFSDIELGDGLSFDIFEQVNTQTPIIFCTAYQQYALEAFQTLGIDYVLKPFNKQAIEKTLQKFKQLKDKLAKKNDNLDSLIGSLKNSLLHNIPSVIVYQGEKIIPISGSDIAFFFIENEGTFAYTFAQKKYPVSQKLDKLEQTFPSFFRANRQFLINRKAVKDASQYFNRKMLINLLFPYKEPIVVGKLKTTEFIHWLSQQ</sequence>
<proteinExistence type="predicted"/>
<organism evidence="6 7">
    <name type="scientific">Rhodocytophaga aerolata</name>
    <dbReference type="NCBI Taxonomy" id="455078"/>
    <lineage>
        <taxon>Bacteria</taxon>
        <taxon>Pseudomonadati</taxon>
        <taxon>Bacteroidota</taxon>
        <taxon>Cytophagia</taxon>
        <taxon>Cytophagales</taxon>
        <taxon>Rhodocytophagaceae</taxon>
        <taxon>Rhodocytophaga</taxon>
    </lineage>
</organism>
<evidence type="ECO:0000256" key="2">
    <source>
        <dbReference type="PROSITE-ProRule" id="PRU00169"/>
    </source>
</evidence>
<keyword evidence="3" id="KW-0175">Coiled coil</keyword>
<dbReference type="InterPro" id="IPR039420">
    <property type="entry name" value="WalR-like"/>
</dbReference>
<name>A0ABT8RBC2_9BACT</name>
<dbReference type="InterPro" id="IPR007492">
    <property type="entry name" value="LytTR_DNA-bd_dom"/>
</dbReference>
<evidence type="ECO:0000313" key="6">
    <source>
        <dbReference type="EMBL" id="MDO1449370.1"/>
    </source>
</evidence>
<keyword evidence="1 6" id="KW-0238">DNA-binding</keyword>
<dbReference type="Pfam" id="PF00072">
    <property type="entry name" value="Response_reg"/>
    <property type="match status" value="1"/>
</dbReference>
<evidence type="ECO:0000256" key="1">
    <source>
        <dbReference type="ARBA" id="ARBA00023125"/>
    </source>
</evidence>